<evidence type="ECO:0000256" key="2">
    <source>
        <dbReference type="ARBA" id="ARBA00022598"/>
    </source>
</evidence>
<dbReference type="PANTHER" id="PTHR43107:SF15">
    <property type="entry name" value="FATTY ACID TRANSPORT PROTEIN 3, ISOFORM A"/>
    <property type="match status" value="1"/>
</dbReference>
<dbReference type="PANTHER" id="PTHR43107">
    <property type="entry name" value="LONG-CHAIN FATTY ACID TRANSPORT PROTEIN"/>
    <property type="match status" value="1"/>
</dbReference>
<comment type="caution">
    <text evidence="10">The sequence shown here is derived from an EMBL/GenBank/DDBJ whole genome shotgun (WGS) entry which is preliminary data.</text>
</comment>
<comment type="catalytic activity">
    <reaction evidence="7">
        <text>tetracosanoate + ATP + CoA = tetracosanoyl-CoA + AMP + diphosphate</text>
        <dbReference type="Rhea" id="RHEA:33639"/>
        <dbReference type="ChEBI" id="CHEBI:30616"/>
        <dbReference type="ChEBI" id="CHEBI:31014"/>
        <dbReference type="ChEBI" id="CHEBI:33019"/>
        <dbReference type="ChEBI" id="CHEBI:57287"/>
        <dbReference type="ChEBI" id="CHEBI:65052"/>
        <dbReference type="ChEBI" id="CHEBI:456215"/>
    </reaction>
    <physiologicalReaction direction="left-to-right" evidence="7">
        <dbReference type="Rhea" id="RHEA:33640"/>
    </physiologicalReaction>
</comment>
<keyword evidence="4" id="KW-0067">ATP-binding</keyword>
<organism evidence="10 11">
    <name type="scientific">Periplaneta americana</name>
    <name type="common">American cockroach</name>
    <name type="synonym">Blatta americana</name>
    <dbReference type="NCBI Taxonomy" id="6978"/>
    <lineage>
        <taxon>Eukaryota</taxon>
        <taxon>Metazoa</taxon>
        <taxon>Ecdysozoa</taxon>
        <taxon>Arthropoda</taxon>
        <taxon>Hexapoda</taxon>
        <taxon>Insecta</taxon>
        <taxon>Pterygota</taxon>
        <taxon>Neoptera</taxon>
        <taxon>Polyneoptera</taxon>
        <taxon>Dictyoptera</taxon>
        <taxon>Blattodea</taxon>
        <taxon>Blattoidea</taxon>
        <taxon>Blattidae</taxon>
        <taxon>Blattinae</taxon>
        <taxon>Periplaneta</taxon>
    </lineage>
</organism>
<sequence length="532" mass="59204">MKNKEMMCGVVFLACYHIVTEYLSYDTEKDCGIGQIKFEVVRGELSDMPVYQFSPKDVEAQLSTGAISLSAAIMSSSSIPLDLSECAARDKMLYIYTSGTTGLPKAAVITNLRFMFLSVGVHYMLNVQNDDILYTPLPLYHTAGGMVGVGQVLLFGCTMAIRTKFSASNFWADCVTFKCTVAQYIGEMCRYLLSVPSRPEERQHDVRLMFGNGLRPQIWESFVTRFGIKQIGEFYGATEGNSNLVNINSTVGAVGFVPRYAGPIYPVALIRIDENSGEPIRGNNGLCIRCSPVPFCAYDCGTLHVGNSFRHHMNQAMDLSSRLFYLPFLLMLRRTRGFCGKNQPKKAISNFSGYADRAATEKKIVYDVFTRGDQVFNSGDILVMDEFGYFYFKDRTGDTFRWRGENVATSEVEAVVSNVAGLKDAVVYGVEVPNVEGRAGMAAVLDTDGTLNLVSLARGVQDHLPSYARPLFIRVLLELEMTGTYKLKKKDLQLEGFNPNKIKDSLYFLSGGQYIPLTLKLYDDIVCGRVRL</sequence>
<dbReference type="Gene3D" id="3.30.300.30">
    <property type="match status" value="1"/>
</dbReference>
<proteinExistence type="inferred from homology"/>
<accession>A0ABQ8SNE9</accession>
<dbReference type="InterPro" id="IPR045851">
    <property type="entry name" value="AMP-bd_C_sf"/>
</dbReference>
<keyword evidence="11" id="KW-1185">Reference proteome</keyword>
<feature type="domain" description="AMP-dependent synthetase/ligase" evidence="8">
    <location>
        <begin position="82"/>
        <end position="285"/>
    </location>
</feature>
<protein>
    <recommendedName>
        <fullName evidence="6">Long-chain-fatty-acid--CoA ligase</fullName>
    </recommendedName>
</protein>
<dbReference type="Proteomes" id="UP001148838">
    <property type="component" value="Unassembled WGS sequence"/>
</dbReference>
<evidence type="ECO:0000256" key="4">
    <source>
        <dbReference type="ARBA" id="ARBA00022840"/>
    </source>
</evidence>
<dbReference type="InterPro" id="IPR000873">
    <property type="entry name" value="AMP-dep_synth/lig_dom"/>
</dbReference>
<comment type="similarity">
    <text evidence="1">Belongs to the ATP-dependent AMP-binding enzyme family.</text>
</comment>
<evidence type="ECO:0000313" key="11">
    <source>
        <dbReference type="Proteomes" id="UP001148838"/>
    </source>
</evidence>
<reference evidence="10 11" key="1">
    <citation type="journal article" date="2022" name="Allergy">
        <title>Genome assembly and annotation of Periplaneta americana reveal a comprehensive cockroach allergen profile.</title>
        <authorList>
            <person name="Wang L."/>
            <person name="Xiong Q."/>
            <person name="Saelim N."/>
            <person name="Wang L."/>
            <person name="Nong W."/>
            <person name="Wan A.T."/>
            <person name="Shi M."/>
            <person name="Liu X."/>
            <person name="Cao Q."/>
            <person name="Hui J.H.L."/>
            <person name="Sookrung N."/>
            <person name="Leung T.F."/>
            <person name="Tungtrongchitr A."/>
            <person name="Tsui S.K.W."/>
        </authorList>
    </citation>
    <scope>NUCLEOTIDE SEQUENCE [LARGE SCALE GENOMIC DNA]</scope>
    <source>
        <strain evidence="10">PWHHKU_190912</strain>
    </source>
</reference>
<dbReference type="Pfam" id="PF13193">
    <property type="entry name" value="AMP-binding_C"/>
    <property type="match status" value="1"/>
</dbReference>
<dbReference type="SUPFAM" id="SSF56801">
    <property type="entry name" value="Acetyl-CoA synthetase-like"/>
    <property type="match status" value="2"/>
</dbReference>
<evidence type="ECO:0000259" key="9">
    <source>
        <dbReference type="Pfam" id="PF13193"/>
    </source>
</evidence>
<evidence type="ECO:0000256" key="7">
    <source>
        <dbReference type="ARBA" id="ARBA00048666"/>
    </source>
</evidence>
<dbReference type="InterPro" id="IPR025110">
    <property type="entry name" value="AMP-bd_C"/>
</dbReference>
<name>A0ABQ8SNE9_PERAM</name>
<comment type="catalytic activity">
    <reaction evidence="5">
        <text>a very long-chain fatty acid + ATP + CoA = a very long-chain fatty acyl-CoA + AMP + diphosphate</text>
        <dbReference type="Rhea" id="RHEA:54536"/>
        <dbReference type="ChEBI" id="CHEBI:30616"/>
        <dbReference type="ChEBI" id="CHEBI:33019"/>
        <dbReference type="ChEBI" id="CHEBI:57287"/>
        <dbReference type="ChEBI" id="CHEBI:58950"/>
        <dbReference type="ChEBI" id="CHEBI:138261"/>
        <dbReference type="ChEBI" id="CHEBI:456215"/>
    </reaction>
    <physiologicalReaction direction="left-to-right" evidence="5">
        <dbReference type="Rhea" id="RHEA:54537"/>
    </physiologicalReaction>
</comment>
<evidence type="ECO:0000256" key="3">
    <source>
        <dbReference type="ARBA" id="ARBA00022741"/>
    </source>
</evidence>
<dbReference type="Pfam" id="PF00501">
    <property type="entry name" value="AMP-binding"/>
    <property type="match status" value="1"/>
</dbReference>
<evidence type="ECO:0000256" key="6">
    <source>
        <dbReference type="ARBA" id="ARBA00041297"/>
    </source>
</evidence>
<gene>
    <name evidence="10" type="ORF">ANN_18320</name>
</gene>
<dbReference type="Gene3D" id="3.40.50.12780">
    <property type="entry name" value="N-terminal domain of ligase-like"/>
    <property type="match status" value="2"/>
</dbReference>
<dbReference type="InterPro" id="IPR020845">
    <property type="entry name" value="AMP-binding_CS"/>
</dbReference>
<evidence type="ECO:0000259" key="8">
    <source>
        <dbReference type="Pfam" id="PF00501"/>
    </source>
</evidence>
<dbReference type="EMBL" id="JAJSOF020000023">
    <property type="protein sequence ID" value="KAJ4435704.1"/>
    <property type="molecule type" value="Genomic_DNA"/>
</dbReference>
<evidence type="ECO:0000256" key="5">
    <source>
        <dbReference type="ARBA" id="ARBA00036527"/>
    </source>
</evidence>
<evidence type="ECO:0000313" key="10">
    <source>
        <dbReference type="EMBL" id="KAJ4435704.1"/>
    </source>
</evidence>
<feature type="domain" description="AMP-binding enzyme C-terminal" evidence="9">
    <location>
        <begin position="411"/>
        <end position="486"/>
    </location>
</feature>
<evidence type="ECO:0000256" key="1">
    <source>
        <dbReference type="ARBA" id="ARBA00006432"/>
    </source>
</evidence>
<dbReference type="InterPro" id="IPR042099">
    <property type="entry name" value="ANL_N_sf"/>
</dbReference>
<keyword evidence="2" id="KW-0436">Ligase</keyword>
<keyword evidence="3" id="KW-0547">Nucleotide-binding</keyword>
<dbReference type="PROSITE" id="PS00455">
    <property type="entry name" value="AMP_BINDING"/>
    <property type="match status" value="1"/>
</dbReference>